<gene>
    <name evidence="4" type="ORF">Vafri_5479</name>
</gene>
<evidence type="ECO:0000256" key="1">
    <source>
        <dbReference type="ARBA" id="ARBA00008721"/>
    </source>
</evidence>
<keyword evidence="3" id="KW-0732">Signal</keyword>
<comment type="caution">
    <text evidence="4">The sequence shown here is derived from an EMBL/GenBank/DDBJ whole genome shotgun (WGS) entry which is preliminary data.</text>
</comment>
<evidence type="ECO:0008006" key="6">
    <source>
        <dbReference type="Google" id="ProtNLM"/>
    </source>
</evidence>
<evidence type="ECO:0000313" key="5">
    <source>
        <dbReference type="Proteomes" id="UP000747399"/>
    </source>
</evidence>
<dbReference type="Proteomes" id="UP000747399">
    <property type="component" value="Unassembled WGS sequence"/>
</dbReference>
<dbReference type="SUPFAM" id="SSF55486">
    <property type="entry name" value="Metalloproteases ('zincins'), catalytic domain"/>
    <property type="match status" value="1"/>
</dbReference>
<dbReference type="AlphaFoldDB" id="A0A8J4EVR2"/>
<evidence type="ECO:0000313" key="4">
    <source>
        <dbReference type="EMBL" id="GIL48977.1"/>
    </source>
</evidence>
<dbReference type="EMBL" id="BNCO01000006">
    <property type="protein sequence ID" value="GIL48977.1"/>
    <property type="molecule type" value="Genomic_DNA"/>
</dbReference>
<dbReference type="InterPro" id="IPR024079">
    <property type="entry name" value="MetalloPept_cat_dom_sf"/>
</dbReference>
<keyword evidence="5" id="KW-1185">Reference proteome</keyword>
<organism evidence="4 5">
    <name type="scientific">Volvox africanus</name>
    <dbReference type="NCBI Taxonomy" id="51714"/>
    <lineage>
        <taxon>Eukaryota</taxon>
        <taxon>Viridiplantae</taxon>
        <taxon>Chlorophyta</taxon>
        <taxon>core chlorophytes</taxon>
        <taxon>Chlorophyceae</taxon>
        <taxon>CS clade</taxon>
        <taxon>Chlamydomonadales</taxon>
        <taxon>Volvocaceae</taxon>
        <taxon>Volvox</taxon>
    </lineage>
</organism>
<dbReference type="PANTHER" id="PTHR47466:SF1">
    <property type="entry name" value="METALLOPROTEASE MEP1 (AFU_ORTHOLOGUE AFUA_1G07730)-RELATED"/>
    <property type="match status" value="1"/>
</dbReference>
<comment type="similarity">
    <text evidence="1">Belongs to the peptidase M43B family.</text>
</comment>
<sequence>MAFYNRLASHAIFYFLVLHALLRDNTLVVRASNETGQQGSIETEPPFLVLIDTVNASSIEIHKLHEQASNVSAVAYLLFGAVEPLSSAPGSSNALVPYLTPLTLRFYILHPERANSSVGKALYKVSWSLYWSSPTLQACFQDMHKFLGKVFTWVRDNIPLRLQEVPGQPKASAMWPNIGSLELTAAVASALSSSGPLHDTAILLSSSCGLTATAFAALVPNISSVLKELHKDLTLLQNLTKEMYDANWTPQQPYQDNATKVPEPPNRRRQLQTITYVNVMPPSTFIPAAPATLPNVLVPLIFHILLYQDYASLDSIGPKEYDQAPSYIDRMVLQMNLMAKPTNFQFVVKEVRNDYKKYGYLLLGSRARWLEAPFCRKCSTGIFNLARSYVSDWPRSINIFVVSDSSGGSQIAGYAFTPPSDIRPDMGVIFLSWEMVSASDGVNRPLYFNYGSVILLHEVFHHLGLQHTFGTATTNDTCLDDDYVIDTPASFGPVYYSSYFVAATKYCTDIFWGQYGGNWDLIYKAASNRLDIPEADMSSWADSCPGNPGYDELGNYMTYNMGVCFSALGHFTPGQVQRAHYVTAEINPILYAWGQYYATAMQPPPPPDDPILDICKYSITLCKCKRKWMLSGVQYSYCSIINSTTPDLGLVCEVADVVSCPSCTTSGCIMRCSLAATPQICNLTAPPPFPGYKAPQPPSPSPPRPPSPPPYPPPPPPLAVPEECKFSISGCPCRSTWAHYTPSSVIFVSYCSNPDRSSQLWCQVSPTCPSFAEAPYQNCSQELTKRYCKTSPVFFSTTRIPPSPPSQPSNVSAPVPLTALPPWKPPFKPPPPPSPNPQPTPSTPPRRPPPNSSKQPPPPKPQPPSSLPTLPPTRNKKPPASGKRKSPPPPFRRRYS</sequence>
<accession>A0A8J4EVR2</accession>
<feature type="region of interest" description="Disordered" evidence="2">
    <location>
        <begin position="692"/>
        <end position="714"/>
    </location>
</feature>
<protein>
    <recommendedName>
        <fullName evidence="6">Peptidase M43 pregnancy-associated plasma-A domain-containing protein</fullName>
    </recommendedName>
</protein>
<feature type="region of interest" description="Disordered" evidence="2">
    <location>
        <begin position="799"/>
        <end position="896"/>
    </location>
</feature>
<feature type="compositionally biased region" description="Basic residues" evidence="2">
    <location>
        <begin position="874"/>
        <end position="896"/>
    </location>
</feature>
<dbReference type="GO" id="GO:0008237">
    <property type="term" value="F:metallopeptidase activity"/>
    <property type="evidence" value="ECO:0007669"/>
    <property type="project" value="InterPro"/>
</dbReference>
<dbReference type="PANTHER" id="PTHR47466">
    <property type="match status" value="1"/>
</dbReference>
<evidence type="ECO:0000256" key="3">
    <source>
        <dbReference type="SAM" id="SignalP"/>
    </source>
</evidence>
<feature type="compositionally biased region" description="Pro residues" evidence="2">
    <location>
        <begin position="822"/>
        <end position="871"/>
    </location>
</feature>
<proteinExistence type="inferred from homology"/>
<feature type="chain" id="PRO_5035178583" description="Peptidase M43 pregnancy-associated plasma-A domain-containing protein" evidence="3">
    <location>
        <begin position="32"/>
        <end position="896"/>
    </location>
</feature>
<feature type="signal peptide" evidence="3">
    <location>
        <begin position="1"/>
        <end position="31"/>
    </location>
</feature>
<dbReference type="Gene3D" id="3.40.390.10">
    <property type="entry name" value="Collagenase (Catalytic Domain)"/>
    <property type="match status" value="1"/>
</dbReference>
<evidence type="ECO:0000256" key="2">
    <source>
        <dbReference type="SAM" id="MobiDB-lite"/>
    </source>
</evidence>
<name>A0A8J4EVR2_9CHLO</name>
<reference evidence="4" key="1">
    <citation type="journal article" date="2021" name="Proc. Natl. Acad. Sci. U.S.A.">
        <title>Three genomes in the algal genus Volvox reveal the fate of a haploid sex-determining region after a transition to homothallism.</title>
        <authorList>
            <person name="Yamamoto K."/>
            <person name="Hamaji T."/>
            <person name="Kawai-Toyooka H."/>
            <person name="Matsuzaki R."/>
            <person name="Takahashi F."/>
            <person name="Nishimura Y."/>
            <person name="Kawachi M."/>
            <person name="Noguchi H."/>
            <person name="Minakuchi Y."/>
            <person name="Umen J.G."/>
            <person name="Toyoda A."/>
            <person name="Nozaki H."/>
        </authorList>
    </citation>
    <scope>NUCLEOTIDE SEQUENCE</scope>
    <source>
        <strain evidence="4">NIES-3780</strain>
    </source>
</reference>